<keyword evidence="3" id="KW-1185">Reference proteome</keyword>
<accession>S7V6X0</accession>
<organism evidence="2 3">
    <name type="scientific">Desulfococcus multivorans DSM 2059</name>
    <dbReference type="NCBI Taxonomy" id="1121405"/>
    <lineage>
        <taxon>Bacteria</taxon>
        <taxon>Pseudomonadati</taxon>
        <taxon>Thermodesulfobacteriota</taxon>
        <taxon>Desulfobacteria</taxon>
        <taxon>Desulfobacterales</taxon>
        <taxon>Desulfococcaceae</taxon>
        <taxon>Desulfococcus</taxon>
    </lineage>
</organism>
<dbReference type="STRING" id="897.B2D07_18380"/>
<dbReference type="Gene3D" id="3.20.20.140">
    <property type="entry name" value="Metal-dependent hydrolases"/>
    <property type="match status" value="1"/>
</dbReference>
<dbReference type="PANTHER" id="PTHR42924:SF3">
    <property type="entry name" value="POLYMERASE_HISTIDINOL PHOSPHATASE N-TERMINAL DOMAIN-CONTAINING PROTEIN"/>
    <property type="match status" value="1"/>
</dbReference>
<reference evidence="2 3" key="1">
    <citation type="journal article" date="2013" name="Genome Announc.">
        <title>Draft genome sequences for three mercury-methylating, sulfate-reducing bacteria.</title>
        <authorList>
            <person name="Brown S.D."/>
            <person name="Hurt R.A.Jr."/>
            <person name="Gilmour C.C."/>
            <person name="Elias D.A."/>
        </authorList>
    </citation>
    <scope>NUCLEOTIDE SEQUENCE [LARGE SCALE GENOMIC DNA]</scope>
    <source>
        <strain evidence="2 3">DSM 2059</strain>
    </source>
</reference>
<name>S7V6X0_DESML</name>
<dbReference type="eggNOG" id="COG0613">
    <property type="taxonomic scope" value="Bacteria"/>
</dbReference>
<dbReference type="Proteomes" id="UP000014977">
    <property type="component" value="Unassembled WGS sequence"/>
</dbReference>
<dbReference type="InterPro" id="IPR052018">
    <property type="entry name" value="PHP_domain"/>
</dbReference>
<dbReference type="CDD" id="cd07432">
    <property type="entry name" value="PHP_HisPPase"/>
    <property type="match status" value="1"/>
</dbReference>
<dbReference type="EMBL" id="ATHJ01000084">
    <property type="protein sequence ID" value="EPR40273.1"/>
    <property type="molecule type" value="Genomic_DNA"/>
</dbReference>
<dbReference type="Pfam" id="PF02811">
    <property type="entry name" value="PHP"/>
    <property type="match status" value="1"/>
</dbReference>
<gene>
    <name evidence="2" type="ORF">dsmv_2408</name>
</gene>
<dbReference type="Pfam" id="PF13263">
    <property type="entry name" value="PHP_C"/>
    <property type="match status" value="1"/>
</dbReference>
<dbReference type="GO" id="GO:0035312">
    <property type="term" value="F:5'-3' DNA exonuclease activity"/>
    <property type="evidence" value="ECO:0007669"/>
    <property type="project" value="TreeGrafter"/>
</dbReference>
<dbReference type="GO" id="GO:0004534">
    <property type="term" value="F:5'-3' RNA exonuclease activity"/>
    <property type="evidence" value="ECO:0007669"/>
    <property type="project" value="TreeGrafter"/>
</dbReference>
<dbReference type="InterPro" id="IPR004013">
    <property type="entry name" value="PHP_dom"/>
</dbReference>
<dbReference type="PATRIC" id="fig|1121405.3.peg.2042"/>
<sequence>MTADEAVLRAKERGLDGICITDHDTMDIRHTLSEGIQENGICVIFGMEYSTSQGDFLVFGPFEGLARDLPAHQLLQTVERNGGVAVAAHPFRRKRPVNEKIIQEGLCGAIESFNGRNTLAENLASERWRRSYDLMACGGSDAHTIDEVGTVATRFFVPIRTRADLITALKKRRCRPEIPAFMQPRACVNRDNFSGQTQAAIND</sequence>
<evidence type="ECO:0000313" key="3">
    <source>
        <dbReference type="Proteomes" id="UP000014977"/>
    </source>
</evidence>
<evidence type="ECO:0000259" key="1">
    <source>
        <dbReference type="Pfam" id="PF02811"/>
    </source>
</evidence>
<comment type="caution">
    <text evidence="2">The sequence shown here is derived from an EMBL/GenBank/DDBJ whole genome shotgun (WGS) entry which is preliminary data.</text>
</comment>
<dbReference type="PANTHER" id="PTHR42924">
    <property type="entry name" value="EXONUCLEASE"/>
    <property type="match status" value="1"/>
</dbReference>
<dbReference type="SUPFAM" id="SSF89550">
    <property type="entry name" value="PHP domain-like"/>
    <property type="match status" value="1"/>
</dbReference>
<dbReference type="AlphaFoldDB" id="S7V6X0"/>
<protein>
    <submittedName>
        <fullName evidence="2">PHP domain protein</fullName>
    </submittedName>
</protein>
<feature type="domain" description="PHP" evidence="1">
    <location>
        <begin position="3"/>
        <end position="52"/>
    </location>
</feature>
<proteinExistence type="predicted"/>
<dbReference type="InterPro" id="IPR016195">
    <property type="entry name" value="Pol/histidinol_Pase-like"/>
</dbReference>
<evidence type="ECO:0000313" key="2">
    <source>
        <dbReference type="EMBL" id="EPR40273.1"/>
    </source>
</evidence>